<dbReference type="InterPro" id="IPR029060">
    <property type="entry name" value="PIN-like_dom_sf"/>
</dbReference>
<evidence type="ECO:0000256" key="5">
    <source>
        <dbReference type="ARBA" id="ARBA00022801"/>
    </source>
</evidence>
<evidence type="ECO:0000256" key="2">
    <source>
        <dbReference type="ARBA" id="ARBA00022649"/>
    </source>
</evidence>
<dbReference type="EC" id="3.1.-.-" evidence="8"/>
<dbReference type="SUPFAM" id="SSF88723">
    <property type="entry name" value="PIN domain-like"/>
    <property type="match status" value="1"/>
</dbReference>
<evidence type="ECO:0000256" key="3">
    <source>
        <dbReference type="ARBA" id="ARBA00022722"/>
    </source>
</evidence>
<protein>
    <recommendedName>
        <fullName evidence="8">Ribonuclease VapC</fullName>
        <shortName evidence="8">RNase VapC</shortName>
        <ecNumber evidence="8">3.1.-.-</ecNumber>
    </recommendedName>
    <alternativeName>
        <fullName evidence="8">Toxin VapC</fullName>
    </alternativeName>
</protein>
<dbReference type="HAMAP" id="MF_00265">
    <property type="entry name" value="VapC_Nob1"/>
    <property type="match status" value="1"/>
</dbReference>
<comment type="cofactor">
    <cofactor evidence="1 8">
        <name>Mg(2+)</name>
        <dbReference type="ChEBI" id="CHEBI:18420"/>
    </cofactor>
</comment>
<evidence type="ECO:0000256" key="4">
    <source>
        <dbReference type="ARBA" id="ARBA00022723"/>
    </source>
</evidence>
<organism evidence="10 11">
    <name type="scientific">Nitrospira tepida</name>
    <dbReference type="NCBI Taxonomy" id="2973512"/>
    <lineage>
        <taxon>Bacteria</taxon>
        <taxon>Pseudomonadati</taxon>
        <taxon>Nitrospirota</taxon>
        <taxon>Nitrospiria</taxon>
        <taxon>Nitrospirales</taxon>
        <taxon>Nitrospiraceae</taxon>
        <taxon>Nitrospira</taxon>
    </lineage>
</organism>
<dbReference type="InterPro" id="IPR022907">
    <property type="entry name" value="VapC_family"/>
</dbReference>
<feature type="binding site" evidence="8">
    <location>
        <position position="95"/>
    </location>
    <ligand>
        <name>Mg(2+)</name>
        <dbReference type="ChEBI" id="CHEBI:18420"/>
    </ligand>
</feature>
<dbReference type="Gene3D" id="3.40.50.1010">
    <property type="entry name" value="5'-nuclease"/>
    <property type="match status" value="1"/>
</dbReference>
<keyword evidence="11" id="KW-1185">Reference proteome</keyword>
<evidence type="ECO:0000313" key="10">
    <source>
        <dbReference type="EMBL" id="CAI4031626.1"/>
    </source>
</evidence>
<dbReference type="GO" id="GO:0090729">
    <property type="term" value="F:toxin activity"/>
    <property type="evidence" value="ECO:0007669"/>
    <property type="project" value="UniProtKB-KW"/>
</dbReference>
<accession>A0AA86MZ75</accession>
<comment type="similarity">
    <text evidence="7 8">Belongs to the PINc/VapC protein family.</text>
</comment>
<keyword evidence="8" id="KW-0800">Toxin</keyword>
<proteinExistence type="inferred from homology"/>
<dbReference type="GO" id="GO:0000287">
    <property type="term" value="F:magnesium ion binding"/>
    <property type="evidence" value="ECO:0007669"/>
    <property type="project" value="UniProtKB-UniRule"/>
</dbReference>
<evidence type="ECO:0000313" key="11">
    <source>
        <dbReference type="Proteomes" id="UP001179121"/>
    </source>
</evidence>
<dbReference type="Proteomes" id="UP001179121">
    <property type="component" value="Chromosome"/>
</dbReference>
<keyword evidence="3 8" id="KW-0540">Nuclease</keyword>
<keyword evidence="5 8" id="KW-0378">Hydrolase</keyword>
<evidence type="ECO:0000256" key="6">
    <source>
        <dbReference type="ARBA" id="ARBA00022842"/>
    </source>
</evidence>
<dbReference type="GO" id="GO:0016787">
    <property type="term" value="F:hydrolase activity"/>
    <property type="evidence" value="ECO:0007669"/>
    <property type="project" value="UniProtKB-KW"/>
</dbReference>
<dbReference type="PANTHER" id="PTHR33653">
    <property type="entry name" value="RIBONUCLEASE VAPC2"/>
    <property type="match status" value="1"/>
</dbReference>
<dbReference type="EMBL" id="OX365700">
    <property type="protein sequence ID" value="CAI4031626.1"/>
    <property type="molecule type" value="Genomic_DNA"/>
</dbReference>
<dbReference type="Pfam" id="PF01850">
    <property type="entry name" value="PIN"/>
    <property type="match status" value="1"/>
</dbReference>
<dbReference type="GO" id="GO:0004540">
    <property type="term" value="F:RNA nuclease activity"/>
    <property type="evidence" value="ECO:0007669"/>
    <property type="project" value="InterPro"/>
</dbReference>
<sequence>MYLVDTSVWIHALRPAGHPEVRARLKPLILSGDTALTEWILLELMTGLTKSEHPDTLLQWFAPVIRLPFEVAWWEKAWQNAGRLRKHGVSPTAADCLIATVALEHRVTLIHCDADFEAMHPALQLQTLDWTQYLARS</sequence>
<reference evidence="10" key="1">
    <citation type="submission" date="2022-10" db="EMBL/GenBank/DDBJ databases">
        <authorList>
            <person name="Koch H."/>
        </authorList>
    </citation>
    <scope>NUCLEOTIDE SEQUENCE</scope>
    <source>
        <strain evidence="10">DNF</strain>
    </source>
</reference>
<evidence type="ECO:0000256" key="1">
    <source>
        <dbReference type="ARBA" id="ARBA00001946"/>
    </source>
</evidence>
<dbReference type="KEGG" id="nti:DNFV4_02045"/>
<comment type="function">
    <text evidence="8">Toxic component of a toxin-antitoxin (TA) system. An RNase.</text>
</comment>
<feature type="domain" description="PIN" evidence="9">
    <location>
        <begin position="2"/>
        <end position="118"/>
    </location>
</feature>
<evidence type="ECO:0000256" key="8">
    <source>
        <dbReference type="HAMAP-Rule" id="MF_00265"/>
    </source>
</evidence>
<dbReference type="RefSeq" id="WP_213041820.1">
    <property type="nucleotide sequence ID" value="NZ_OX365700.1"/>
</dbReference>
<dbReference type="InterPro" id="IPR002716">
    <property type="entry name" value="PIN_dom"/>
</dbReference>
<dbReference type="InterPro" id="IPR050556">
    <property type="entry name" value="Type_II_TA_system_RNase"/>
</dbReference>
<evidence type="ECO:0000259" key="9">
    <source>
        <dbReference type="Pfam" id="PF01850"/>
    </source>
</evidence>
<keyword evidence="2 8" id="KW-1277">Toxin-antitoxin system</keyword>
<keyword evidence="4 8" id="KW-0479">Metal-binding</keyword>
<dbReference type="PANTHER" id="PTHR33653:SF1">
    <property type="entry name" value="RIBONUCLEASE VAPC2"/>
    <property type="match status" value="1"/>
</dbReference>
<feature type="binding site" evidence="8">
    <location>
        <position position="5"/>
    </location>
    <ligand>
        <name>Mg(2+)</name>
        <dbReference type="ChEBI" id="CHEBI:18420"/>
    </ligand>
</feature>
<gene>
    <name evidence="8" type="primary">vapC</name>
    <name evidence="10" type="ORF">DNFV4_02045</name>
</gene>
<evidence type="ECO:0000256" key="7">
    <source>
        <dbReference type="ARBA" id="ARBA00038093"/>
    </source>
</evidence>
<keyword evidence="6 8" id="KW-0460">Magnesium</keyword>
<dbReference type="AlphaFoldDB" id="A0AA86MZ75"/>
<name>A0AA86MZ75_9BACT</name>